<feature type="region of interest" description="Disordered" evidence="1">
    <location>
        <begin position="1"/>
        <end position="68"/>
    </location>
</feature>
<organism evidence="2 3">
    <name type="scientific">Crotalaria pallida</name>
    <name type="common">Smooth rattlebox</name>
    <name type="synonym">Crotalaria striata</name>
    <dbReference type="NCBI Taxonomy" id="3830"/>
    <lineage>
        <taxon>Eukaryota</taxon>
        <taxon>Viridiplantae</taxon>
        <taxon>Streptophyta</taxon>
        <taxon>Embryophyta</taxon>
        <taxon>Tracheophyta</taxon>
        <taxon>Spermatophyta</taxon>
        <taxon>Magnoliopsida</taxon>
        <taxon>eudicotyledons</taxon>
        <taxon>Gunneridae</taxon>
        <taxon>Pentapetalae</taxon>
        <taxon>rosids</taxon>
        <taxon>fabids</taxon>
        <taxon>Fabales</taxon>
        <taxon>Fabaceae</taxon>
        <taxon>Papilionoideae</taxon>
        <taxon>50 kb inversion clade</taxon>
        <taxon>genistoids sensu lato</taxon>
        <taxon>core genistoids</taxon>
        <taxon>Crotalarieae</taxon>
        <taxon>Crotalaria</taxon>
    </lineage>
</organism>
<keyword evidence="3" id="KW-1185">Reference proteome</keyword>
<feature type="compositionally biased region" description="Polar residues" evidence="1">
    <location>
        <begin position="1"/>
        <end position="12"/>
    </location>
</feature>
<proteinExistence type="predicted"/>
<dbReference type="EMBL" id="JAYWIO010000006">
    <property type="protein sequence ID" value="KAK7255331.1"/>
    <property type="molecule type" value="Genomic_DNA"/>
</dbReference>
<protein>
    <submittedName>
        <fullName evidence="2">Uncharacterized protein</fullName>
    </submittedName>
</protein>
<name>A0AAN9EFL5_CROPI</name>
<feature type="compositionally biased region" description="Basic and acidic residues" evidence="1">
    <location>
        <begin position="13"/>
        <end position="34"/>
    </location>
</feature>
<feature type="compositionally biased region" description="Polar residues" evidence="1">
    <location>
        <begin position="126"/>
        <end position="138"/>
    </location>
</feature>
<dbReference type="AlphaFoldDB" id="A0AAN9EFL5"/>
<gene>
    <name evidence="2" type="ORF">RIF29_28738</name>
</gene>
<feature type="compositionally biased region" description="Polar residues" evidence="1">
    <location>
        <begin position="51"/>
        <end position="68"/>
    </location>
</feature>
<feature type="region of interest" description="Disordered" evidence="1">
    <location>
        <begin position="114"/>
        <end position="162"/>
    </location>
</feature>
<accession>A0AAN9EFL5</accession>
<evidence type="ECO:0000313" key="2">
    <source>
        <dbReference type="EMBL" id="KAK7255331.1"/>
    </source>
</evidence>
<evidence type="ECO:0000313" key="3">
    <source>
        <dbReference type="Proteomes" id="UP001372338"/>
    </source>
</evidence>
<evidence type="ECO:0000256" key="1">
    <source>
        <dbReference type="SAM" id="MobiDB-lite"/>
    </source>
</evidence>
<reference evidence="2 3" key="1">
    <citation type="submission" date="2024-01" db="EMBL/GenBank/DDBJ databases">
        <title>The genomes of 5 underutilized Papilionoideae crops provide insights into root nodulation and disease resistanc.</title>
        <authorList>
            <person name="Yuan L."/>
        </authorList>
    </citation>
    <scope>NUCLEOTIDE SEQUENCE [LARGE SCALE GENOMIC DNA]</scope>
    <source>
        <strain evidence="2">ZHUSHIDOU_FW_LH</strain>
        <tissue evidence="2">Leaf</tissue>
    </source>
</reference>
<sequence>MNDNKCSRPRSSSPDHDKSSNQKVDTKDKAETKKYPNNLGSMMAKKRGRPSKQTPSSSTSIQERSTVAQRDHISLDFSLLDDQILNFKGLENLDSKQAKTLLSNVDALRDKIKGKSHASPEIEVVNETQMENETTPNNNEKDQQIDNGVPPTSDQEIGKPIPESEGIEAEGIEIIQQNDKEKWQVVTTRQRARGNKLIHNLVQPEYG</sequence>
<comment type="caution">
    <text evidence="2">The sequence shown here is derived from an EMBL/GenBank/DDBJ whole genome shotgun (WGS) entry which is preliminary data.</text>
</comment>
<dbReference type="Proteomes" id="UP001372338">
    <property type="component" value="Unassembled WGS sequence"/>
</dbReference>